<keyword evidence="7" id="KW-0418">Kinase</keyword>
<gene>
    <name evidence="7" type="ORF">HNP76_002596</name>
</gene>
<organism evidence="7 8">
    <name type="scientific">Treponema ruminis</name>
    <dbReference type="NCBI Taxonomy" id="744515"/>
    <lineage>
        <taxon>Bacteria</taxon>
        <taxon>Pseudomonadati</taxon>
        <taxon>Spirochaetota</taxon>
        <taxon>Spirochaetia</taxon>
        <taxon>Spirochaetales</taxon>
        <taxon>Treponemataceae</taxon>
        <taxon>Treponema</taxon>
    </lineage>
</organism>
<dbReference type="SUPFAM" id="SSF52540">
    <property type="entry name" value="P-loop containing nucleoside triphosphate hydrolases"/>
    <property type="match status" value="1"/>
</dbReference>
<sequence length="247" mass="27278">MDNNELEIRNEGGSLPLAPTADAFSATSSAGDDSGTAFAETRSKTVSQVLTASPSLPTRKAPQIICLTGQMAAGKNFICSQMEASGFVSLDLDKTAHEAINLCTPEILQAFGAEAEKRGISLLNGDGSLNRRALGQIVFPDKELLSRQENIVYPKIIQITTQYIEENREKSVILNATVLFKTPELLSKCGKILFIKANFLKRLYRAKKRDGMPLRHILARFKSQKNLFDEYKKAADKFNIPIEIIKN</sequence>
<dbReference type="Proteomes" id="UP000518887">
    <property type="component" value="Unassembled WGS sequence"/>
</dbReference>
<keyword evidence="8" id="KW-1185">Reference proteome</keyword>
<evidence type="ECO:0000313" key="7">
    <source>
        <dbReference type="EMBL" id="MBB5227198.1"/>
    </source>
</evidence>
<dbReference type="GO" id="GO:0015937">
    <property type="term" value="P:coenzyme A biosynthetic process"/>
    <property type="evidence" value="ECO:0007669"/>
    <property type="project" value="UniProtKB-UniRule"/>
</dbReference>
<keyword evidence="2" id="KW-0547">Nucleotide-binding</keyword>
<evidence type="ECO:0000256" key="2">
    <source>
        <dbReference type="ARBA" id="ARBA00022741"/>
    </source>
</evidence>
<keyword evidence="3" id="KW-0067">ATP-binding</keyword>
<evidence type="ECO:0000256" key="6">
    <source>
        <dbReference type="SAM" id="MobiDB-lite"/>
    </source>
</evidence>
<dbReference type="GO" id="GO:0005524">
    <property type="term" value="F:ATP binding"/>
    <property type="evidence" value="ECO:0007669"/>
    <property type="project" value="UniProtKB-KW"/>
</dbReference>
<comment type="caution">
    <text evidence="7">The sequence shown here is derived from an EMBL/GenBank/DDBJ whole genome shotgun (WGS) entry which is preliminary data.</text>
</comment>
<accession>A0A7W8GB53</accession>
<evidence type="ECO:0000256" key="5">
    <source>
        <dbReference type="NCBIfam" id="TIGR00152"/>
    </source>
</evidence>
<feature type="region of interest" description="Disordered" evidence="6">
    <location>
        <begin position="1"/>
        <end position="37"/>
    </location>
</feature>
<dbReference type="InterPro" id="IPR027417">
    <property type="entry name" value="P-loop_NTPase"/>
</dbReference>
<dbReference type="CDD" id="cd02022">
    <property type="entry name" value="DPCK"/>
    <property type="match status" value="1"/>
</dbReference>
<name>A0A7W8GB53_9SPIR</name>
<evidence type="ECO:0000256" key="1">
    <source>
        <dbReference type="ARBA" id="ARBA00009018"/>
    </source>
</evidence>
<dbReference type="Gene3D" id="3.40.50.300">
    <property type="entry name" value="P-loop containing nucleotide triphosphate hydrolases"/>
    <property type="match status" value="1"/>
</dbReference>
<dbReference type="RefSeq" id="WP_184661205.1">
    <property type="nucleotide sequence ID" value="NZ_CP031518.1"/>
</dbReference>
<evidence type="ECO:0000256" key="4">
    <source>
        <dbReference type="ARBA" id="ARBA00022993"/>
    </source>
</evidence>
<reference evidence="7 8" key="1">
    <citation type="submission" date="2020-08" db="EMBL/GenBank/DDBJ databases">
        <title>Genomic Encyclopedia of Type Strains, Phase IV (KMG-IV): sequencing the most valuable type-strain genomes for metagenomic binning, comparative biology and taxonomic classification.</title>
        <authorList>
            <person name="Goeker M."/>
        </authorList>
    </citation>
    <scope>NUCLEOTIDE SEQUENCE [LARGE SCALE GENOMIC DNA]</scope>
    <source>
        <strain evidence="7 8">DSM 103462</strain>
    </source>
</reference>
<dbReference type="GO" id="GO:0004140">
    <property type="term" value="F:dephospho-CoA kinase activity"/>
    <property type="evidence" value="ECO:0007669"/>
    <property type="project" value="UniProtKB-UniRule"/>
</dbReference>
<proteinExistence type="inferred from homology"/>
<dbReference type="PROSITE" id="PS51219">
    <property type="entry name" value="DPCK"/>
    <property type="match status" value="1"/>
</dbReference>
<dbReference type="AlphaFoldDB" id="A0A7W8GB53"/>
<evidence type="ECO:0000313" key="8">
    <source>
        <dbReference type="Proteomes" id="UP000518887"/>
    </source>
</evidence>
<dbReference type="Pfam" id="PF01121">
    <property type="entry name" value="CoaE"/>
    <property type="match status" value="1"/>
</dbReference>
<dbReference type="GO" id="GO:0005737">
    <property type="term" value="C:cytoplasm"/>
    <property type="evidence" value="ECO:0007669"/>
    <property type="project" value="UniProtKB-UniRule"/>
</dbReference>
<dbReference type="InterPro" id="IPR001977">
    <property type="entry name" value="Depp_CoAkinase"/>
</dbReference>
<keyword evidence="7" id="KW-0808">Transferase</keyword>
<dbReference type="EMBL" id="JACHFQ010000009">
    <property type="protein sequence ID" value="MBB5227198.1"/>
    <property type="molecule type" value="Genomic_DNA"/>
</dbReference>
<dbReference type="NCBIfam" id="TIGR00152">
    <property type="entry name" value="dephospho-CoA kinase"/>
    <property type="match status" value="1"/>
</dbReference>
<feature type="compositionally biased region" description="Basic and acidic residues" evidence="6">
    <location>
        <begin position="1"/>
        <end position="10"/>
    </location>
</feature>
<protein>
    <recommendedName>
        <fullName evidence="5">Dephospho-CoA kinase</fullName>
        <ecNumber evidence="5">2.7.1.24</ecNumber>
    </recommendedName>
</protein>
<dbReference type="EC" id="2.7.1.24" evidence="5"/>
<keyword evidence="4" id="KW-0173">Coenzyme A biosynthesis</keyword>
<comment type="similarity">
    <text evidence="1">Belongs to the CoaE family.</text>
</comment>
<evidence type="ECO:0000256" key="3">
    <source>
        <dbReference type="ARBA" id="ARBA00022840"/>
    </source>
</evidence>